<accession>A0A378K2B2</accession>
<reference evidence="1 2" key="1">
    <citation type="submission" date="2018-06" db="EMBL/GenBank/DDBJ databases">
        <authorList>
            <consortium name="Pathogen Informatics"/>
            <person name="Doyle S."/>
        </authorList>
    </citation>
    <scope>NUCLEOTIDE SEQUENCE [LARGE SCALE GENOMIC DNA]</scope>
    <source>
        <strain evidence="1 2">NCTC12000</strain>
    </source>
</reference>
<dbReference type="RefSeq" id="WP_027219855.1">
    <property type="nucleotide sequence ID" value="NZ_BAZA01000023.1"/>
</dbReference>
<protein>
    <submittedName>
        <fullName evidence="1">Uncharacterized protein</fullName>
    </submittedName>
</protein>
<dbReference type="Proteomes" id="UP000254631">
    <property type="component" value="Unassembled WGS sequence"/>
</dbReference>
<name>A0A378K2B2_LEGPN</name>
<dbReference type="AlphaFoldDB" id="A0A378K2B2"/>
<sequence length="265" mass="29781">MSIALGTIQYQLGEKPVLGYGLSLSTSDLDSALEGSIPEVVFDDKGKADIHSLLMGVAETGFEKSEIERILTREEGVENWRVGEALAEVYLVHHKDCFFPWPDGRDERKTGSSLPGADLVGFQSIDGEDFFVFGEVKTSNENTYPPSLMHGRTGLKQQLEDLRDNDKIKDDLFLYLGYRATTAPWKSRYENAAKKYIQQKNNVRIFGLLVRDVSPHQDDLRARVNKLTQNIPSDMIIELLAIYLPNNTISSLGRRVKNSRNKGSI</sequence>
<organism evidence="1 2">
    <name type="scientific">Legionella pneumophila</name>
    <dbReference type="NCBI Taxonomy" id="446"/>
    <lineage>
        <taxon>Bacteria</taxon>
        <taxon>Pseudomonadati</taxon>
        <taxon>Pseudomonadota</taxon>
        <taxon>Gammaproteobacteria</taxon>
        <taxon>Legionellales</taxon>
        <taxon>Legionellaceae</taxon>
        <taxon>Legionella</taxon>
    </lineage>
</organism>
<proteinExistence type="predicted"/>
<evidence type="ECO:0000313" key="1">
    <source>
        <dbReference type="EMBL" id="STX78323.1"/>
    </source>
</evidence>
<dbReference type="EMBL" id="UGOL01000001">
    <property type="protein sequence ID" value="STX78323.1"/>
    <property type="molecule type" value="Genomic_DNA"/>
</dbReference>
<evidence type="ECO:0000313" key="2">
    <source>
        <dbReference type="Proteomes" id="UP000254631"/>
    </source>
</evidence>
<gene>
    <name evidence="1" type="ORF">NCTC12000_00292</name>
</gene>